<gene>
    <name evidence="5" type="ORF">P5G61_16765</name>
</gene>
<dbReference type="RefSeq" id="WP_301247573.1">
    <property type="nucleotide sequence ID" value="NZ_JAROCD010000008.1"/>
</dbReference>
<dbReference type="Proteomes" id="UP001174205">
    <property type="component" value="Unassembled WGS sequence"/>
</dbReference>
<dbReference type="SMART" id="SM00342">
    <property type="entry name" value="HTH_ARAC"/>
    <property type="match status" value="1"/>
</dbReference>
<reference evidence="5" key="1">
    <citation type="submission" date="2023-03" db="EMBL/GenBank/DDBJ databases">
        <title>MT1 and MT2 Draft Genomes of Novel Species.</title>
        <authorList>
            <person name="Venkateswaran K."/>
        </authorList>
    </citation>
    <scope>NUCLEOTIDE SEQUENCE</scope>
    <source>
        <strain evidence="5">F6_3S_P_1C</strain>
    </source>
</reference>
<dbReference type="Gene3D" id="2.60.120.10">
    <property type="entry name" value="Jelly Rolls"/>
    <property type="match status" value="1"/>
</dbReference>
<dbReference type="InterPro" id="IPR013096">
    <property type="entry name" value="Cupin_2"/>
</dbReference>
<feature type="domain" description="HTH araC/xylS-type" evidence="4">
    <location>
        <begin position="192"/>
        <end position="290"/>
    </location>
</feature>
<keyword evidence="1" id="KW-0805">Transcription regulation</keyword>
<dbReference type="InterPro" id="IPR018060">
    <property type="entry name" value="HTH_AraC"/>
</dbReference>
<dbReference type="SUPFAM" id="SSF51215">
    <property type="entry name" value="Regulatory protein AraC"/>
    <property type="match status" value="1"/>
</dbReference>
<dbReference type="InterPro" id="IPR009057">
    <property type="entry name" value="Homeodomain-like_sf"/>
</dbReference>
<accession>A0ABT8JDF0</accession>
<dbReference type="InterPro" id="IPR014710">
    <property type="entry name" value="RmlC-like_jellyroll"/>
</dbReference>
<keyword evidence="6" id="KW-1185">Reference proteome</keyword>
<comment type="caution">
    <text evidence="5">The sequence shown here is derived from an EMBL/GenBank/DDBJ whole genome shotgun (WGS) entry which is preliminary data.</text>
</comment>
<name>A0ABT8JDF0_9BACL</name>
<evidence type="ECO:0000313" key="6">
    <source>
        <dbReference type="Proteomes" id="UP001174205"/>
    </source>
</evidence>
<protein>
    <submittedName>
        <fullName evidence="5">AraC family transcriptional regulator</fullName>
    </submittedName>
</protein>
<dbReference type="Gene3D" id="1.10.10.60">
    <property type="entry name" value="Homeodomain-like"/>
    <property type="match status" value="2"/>
</dbReference>
<dbReference type="EMBL" id="JAROCD010000008">
    <property type="protein sequence ID" value="MDN4602893.1"/>
    <property type="molecule type" value="Genomic_DNA"/>
</dbReference>
<dbReference type="Pfam" id="PF12833">
    <property type="entry name" value="HTH_18"/>
    <property type="match status" value="1"/>
</dbReference>
<proteinExistence type="predicted"/>
<evidence type="ECO:0000256" key="2">
    <source>
        <dbReference type="ARBA" id="ARBA00023125"/>
    </source>
</evidence>
<sequence length="300" mass="34017">MKNLEVFSDLSERLNYNLPELPLYVRKGSLNQFDNFEAAAHWHSDVEFIYILEGSMEYSVNGQTVCLDQGTGIFVNSHRLHFGFSHIHSNCSFIVVVIHSSLIGEGASLMQAYWEEKFGPNMDDFLVLTDEIAWQQNILSSIQAIYEEMHNSFAPNPFRLTSQALSLCAGVGDHLQQKVGGIQDVQLWTNIQKMTRFIHQNYEQKITLQDIASAGAVCRSSCCTLFNKFVGQTPNNYLIRYRLHKSCEMLRETKRSVSEIALACGFQSVSYFSSLFRKQIGLVPLAYRKSGINGLSKTEN</sequence>
<dbReference type="PANTHER" id="PTHR43280">
    <property type="entry name" value="ARAC-FAMILY TRANSCRIPTIONAL REGULATOR"/>
    <property type="match status" value="1"/>
</dbReference>
<evidence type="ECO:0000313" key="5">
    <source>
        <dbReference type="EMBL" id="MDN4602893.1"/>
    </source>
</evidence>
<dbReference type="PRINTS" id="PR00032">
    <property type="entry name" value="HTHARAC"/>
</dbReference>
<dbReference type="InterPro" id="IPR020449">
    <property type="entry name" value="Tscrpt_reg_AraC-type_HTH"/>
</dbReference>
<keyword evidence="2" id="KW-0238">DNA-binding</keyword>
<organism evidence="5 6">
    <name type="scientific">Paenibacillus vandeheii</name>
    <dbReference type="NCBI Taxonomy" id="3035917"/>
    <lineage>
        <taxon>Bacteria</taxon>
        <taxon>Bacillati</taxon>
        <taxon>Bacillota</taxon>
        <taxon>Bacilli</taxon>
        <taxon>Bacillales</taxon>
        <taxon>Paenibacillaceae</taxon>
        <taxon>Paenibacillus</taxon>
    </lineage>
</organism>
<dbReference type="InterPro" id="IPR037923">
    <property type="entry name" value="HTH-like"/>
</dbReference>
<evidence type="ECO:0000256" key="3">
    <source>
        <dbReference type="ARBA" id="ARBA00023163"/>
    </source>
</evidence>
<dbReference type="PROSITE" id="PS01124">
    <property type="entry name" value="HTH_ARAC_FAMILY_2"/>
    <property type="match status" value="1"/>
</dbReference>
<dbReference type="CDD" id="cd02209">
    <property type="entry name" value="cupin_XRE_C"/>
    <property type="match status" value="1"/>
</dbReference>
<evidence type="ECO:0000259" key="4">
    <source>
        <dbReference type="PROSITE" id="PS01124"/>
    </source>
</evidence>
<evidence type="ECO:0000256" key="1">
    <source>
        <dbReference type="ARBA" id="ARBA00023015"/>
    </source>
</evidence>
<dbReference type="SUPFAM" id="SSF46689">
    <property type="entry name" value="Homeodomain-like"/>
    <property type="match status" value="2"/>
</dbReference>
<keyword evidence="3" id="KW-0804">Transcription</keyword>
<dbReference type="Pfam" id="PF07883">
    <property type="entry name" value="Cupin_2"/>
    <property type="match status" value="1"/>
</dbReference>
<dbReference type="PANTHER" id="PTHR43280:SF28">
    <property type="entry name" value="HTH-TYPE TRANSCRIPTIONAL ACTIVATOR RHAS"/>
    <property type="match status" value="1"/>
</dbReference>